<dbReference type="Proteomes" id="UP001163255">
    <property type="component" value="Chromosome"/>
</dbReference>
<proteinExistence type="predicted"/>
<evidence type="ECO:0000313" key="1">
    <source>
        <dbReference type="EMBL" id="UYM18613.1"/>
    </source>
</evidence>
<keyword evidence="2" id="KW-1185">Reference proteome</keyword>
<sequence>MKNINPLTGQAMTMRPATMIDILADARTGKRGNGYERLAPLPESVKSPDKPTPQALIIPSRTAEFEAANRFTALEKVCPNWKILKP</sequence>
<reference evidence="1" key="1">
    <citation type="submission" date="2022-10" db="EMBL/GenBank/DDBJ databases">
        <title>Completed Genome Sequence of two octocoral isolated bacterium, Endozoicomonas euniceicola EF212T and Endozoicomonas gorgoniicola PS125T.</title>
        <authorList>
            <person name="Chiou Y.-J."/>
            <person name="Chen Y.-H."/>
        </authorList>
    </citation>
    <scope>NUCLEOTIDE SEQUENCE</scope>
    <source>
        <strain evidence="1">EF212</strain>
    </source>
</reference>
<accession>A0ABY6H307</accession>
<evidence type="ECO:0000313" key="2">
    <source>
        <dbReference type="Proteomes" id="UP001163255"/>
    </source>
</evidence>
<name>A0ABY6H307_9GAMM</name>
<gene>
    <name evidence="1" type="ORF">NX720_12165</name>
</gene>
<dbReference type="EMBL" id="CP103300">
    <property type="protein sequence ID" value="UYM18613.1"/>
    <property type="molecule type" value="Genomic_DNA"/>
</dbReference>
<dbReference type="RefSeq" id="WP_262601368.1">
    <property type="nucleotide sequence ID" value="NZ_CP103300.1"/>
</dbReference>
<organism evidence="1 2">
    <name type="scientific">Endozoicomonas euniceicola</name>
    <dbReference type="NCBI Taxonomy" id="1234143"/>
    <lineage>
        <taxon>Bacteria</taxon>
        <taxon>Pseudomonadati</taxon>
        <taxon>Pseudomonadota</taxon>
        <taxon>Gammaproteobacteria</taxon>
        <taxon>Oceanospirillales</taxon>
        <taxon>Endozoicomonadaceae</taxon>
        <taxon>Endozoicomonas</taxon>
    </lineage>
</organism>
<protein>
    <submittedName>
        <fullName evidence="1">Uncharacterized protein</fullName>
    </submittedName>
</protein>